<feature type="compositionally biased region" description="Polar residues" evidence="1">
    <location>
        <begin position="64"/>
        <end position="73"/>
    </location>
</feature>
<evidence type="ECO:0008006" key="3">
    <source>
        <dbReference type="Google" id="ProtNLM"/>
    </source>
</evidence>
<evidence type="ECO:0000313" key="2">
    <source>
        <dbReference type="EMBL" id="GFD60667.1"/>
    </source>
</evidence>
<comment type="caution">
    <text evidence="2">The sequence shown here is derived from an EMBL/GenBank/DDBJ whole genome shotgun (WGS) entry which is preliminary data.</text>
</comment>
<name>A0A699XLV6_TANCI</name>
<protein>
    <recommendedName>
        <fullName evidence="3">Reverse transcriptase domain-containing protein</fullName>
    </recommendedName>
</protein>
<dbReference type="AlphaFoldDB" id="A0A699XLV6"/>
<accession>A0A699XLV6</accession>
<dbReference type="EMBL" id="BKCJ011880787">
    <property type="protein sequence ID" value="GFD60667.1"/>
    <property type="molecule type" value="Genomic_DNA"/>
</dbReference>
<feature type="non-terminal residue" evidence="2">
    <location>
        <position position="80"/>
    </location>
</feature>
<gene>
    <name evidence="2" type="ORF">Tci_932636</name>
</gene>
<sequence>MCDQTFPEESDRVEKYIGGVPDTIHDSVKATKLKTMQKAIESATKLMDKRICDAVDNKRKFKDTSGNNQNQPQHNKRQNT</sequence>
<evidence type="ECO:0000256" key="1">
    <source>
        <dbReference type="SAM" id="MobiDB-lite"/>
    </source>
</evidence>
<organism evidence="2">
    <name type="scientific">Tanacetum cinerariifolium</name>
    <name type="common">Dalmatian daisy</name>
    <name type="synonym">Chrysanthemum cinerariifolium</name>
    <dbReference type="NCBI Taxonomy" id="118510"/>
    <lineage>
        <taxon>Eukaryota</taxon>
        <taxon>Viridiplantae</taxon>
        <taxon>Streptophyta</taxon>
        <taxon>Embryophyta</taxon>
        <taxon>Tracheophyta</taxon>
        <taxon>Spermatophyta</taxon>
        <taxon>Magnoliopsida</taxon>
        <taxon>eudicotyledons</taxon>
        <taxon>Gunneridae</taxon>
        <taxon>Pentapetalae</taxon>
        <taxon>asterids</taxon>
        <taxon>campanulids</taxon>
        <taxon>Asterales</taxon>
        <taxon>Asteraceae</taxon>
        <taxon>Asteroideae</taxon>
        <taxon>Anthemideae</taxon>
        <taxon>Anthemidinae</taxon>
        <taxon>Tanacetum</taxon>
    </lineage>
</organism>
<reference evidence="2" key="1">
    <citation type="journal article" date="2019" name="Sci. Rep.">
        <title>Draft genome of Tanacetum cinerariifolium, the natural source of mosquito coil.</title>
        <authorList>
            <person name="Yamashiro T."/>
            <person name="Shiraishi A."/>
            <person name="Satake H."/>
            <person name="Nakayama K."/>
        </authorList>
    </citation>
    <scope>NUCLEOTIDE SEQUENCE</scope>
</reference>
<proteinExistence type="predicted"/>
<feature type="region of interest" description="Disordered" evidence="1">
    <location>
        <begin position="57"/>
        <end position="80"/>
    </location>
</feature>